<dbReference type="CDD" id="cd00054">
    <property type="entry name" value="EGF_CA"/>
    <property type="match status" value="1"/>
</dbReference>
<organism evidence="3 4">
    <name type="scientific">Adineta ricciae</name>
    <name type="common">Rotifer</name>
    <dbReference type="NCBI Taxonomy" id="249248"/>
    <lineage>
        <taxon>Eukaryota</taxon>
        <taxon>Metazoa</taxon>
        <taxon>Spiralia</taxon>
        <taxon>Gnathifera</taxon>
        <taxon>Rotifera</taxon>
        <taxon>Eurotatoria</taxon>
        <taxon>Bdelloidea</taxon>
        <taxon>Adinetida</taxon>
        <taxon>Adinetidae</taxon>
        <taxon>Adineta</taxon>
    </lineage>
</organism>
<name>A0A816HMN0_ADIRI</name>
<dbReference type="InterPro" id="IPR000742">
    <property type="entry name" value="EGF"/>
</dbReference>
<dbReference type="PROSITE" id="PS00022">
    <property type="entry name" value="EGF_1"/>
    <property type="match status" value="1"/>
</dbReference>
<feature type="domain" description="EGF-like" evidence="2">
    <location>
        <begin position="2"/>
        <end position="45"/>
    </location>
</feature>
<comment type="caution">
    <text evidence="3">The sequence shown here is derived from an EMBL/GenBank/DDBJ whole genome shotgun (WGS) entry which is preliminary data.</text>
</comment>
<evidence type="ECO:0000259" key="2">
    <source>
        <dbReference type="PROSITE" id="PS50026"/>
    </source>
</evidence>
<feature type="disulfide bond" evidence="1">
    <location>
        <begin position="35"/>
        <end position="44"/>
    </location>
</feature>
<dbReference type="Proteomes" id="UP000663828">
    <property type="component" value="Unassembled WGS sequence"/>
</dbReference>
<protein>
    <recommendedName>
        <fullName evidence="2">EGF-like domain-containing protein</fullName>
    </recommendedName>
</protein>
<evidence type="ECO:0000256" key="1">
    <source>
        <dbReference type="PROSITE-ProRule" id="PRU00076"/>
    </source>
</evidence>
<dbReference type="AlphaFoldDB" id="A0A816HMN0"/>
<dbReference type="SUPFAM" id="SSF57196">
    <property type="entry name" value="EGF/Laminin"/>
    <property type="match status" value="1"/>
</dbReference>
<dbReference type="Gene3D" id="2.10.25.10">
    <property type="entry name" value="Laminin"/>
    <property type="match status" value="1"/>
</dbReference>
<evidence type="ECO:0000313" key="3">
    <source>
        <dbReference type="EMBL" id="CAF1687503.1"/>
    </source>
</evidence>
<sequence>MTRSICQLEHNSCEYNGLCVPTDDRIDLKGFTCFCQEDHSGERCERKINRIDIRVNEEIRSRTSLLLIHFITAFDRSEHERGTLLKKVAYDQKMITVYIAQPFHLLFVQIPKQDYYLTIFREKLTYSSYIQTEIQSKKRCFPMNQLLNDTVRQYEYFQRVKYYPLLCRKNI</sequence>
<gene>
    <name evidence="3" type="ORF">XAT740_LOCUS62430</name>
</gene>
<accession>A0A816HMN0</accession>
<keyword evidence="4" id="KW-1185">Reference proteome</keyword>
<feature type="non-terminal residue" evidence="3">
    <location>
        <position position="171"/>
    </location>
</feature>
<keyword evidence="1" id="KW-1015">Disulfide bond</keyword>
<evidence type="ECO:0000313" key="4">
    <source>
        <dbReference type="Proteomes" id="UP000663828"/>
    </source>
</evidence>
<comment type="caution">
    <text evidence="1">Lacks conserved residue(s) required for the propagation of feature annotation.</text>
</comment>
<reference evidence="3" key="1">
    <citation type="submission" date="2021-02" db="EMBL/GenBank/DDBJ databases">
        <authorList>
            <person name="Nowell W R."/>
        </authorList>
    </citation>
    <scope>NUCLEOTIDE SEQUENCE</scope>
</reference>
<proteinExistence type="predicted"/>
<dbReference type="EMBL" id="CAJNOR010017573">
    <property type="protein sequence ID" value="CAF1687503.1"/>
    <property type="molecule type" value="Genomic_DNA"/>
</dbReference>
<keyword evidence="1" id="KW-0245">EGF-like domain</keyword>
<dbReference type="PROSITE" id="PS50026">
    <property type="entry name" value="EGF_3"/>
    <property type="match status" value="1"/>
</dbReference>